<evidence type="ECO:0000313" key="2">
    <source>
        <dbReference type="Proteomes" id="UP000887013"/>
    </source>
</evidence>
<proteinExistence type="predicted"/>
<comment type="caution">
    <text evidence="1">The sequence shown here is derived from an EMBL/GenBank/DDBJ whole genome shotgun (WGS) entry which is preliminary data.</text>
</comment>
<dbReference type="Proteomes" id="UP000887013">
    <property type="component" value="Unassembled WGS sequence"/>
</dbReference>
<name>A0A8X6TQH4_NEPPI</name>
<evidence type="ECO:0000313" key="1">
    <source>
        <dbReference type="EMBL" id="GFT35893.1"/>
    </source>
</evidence>
<accession>A0A8X6TQH4</accession>
<protein>
    <submittedName>
        <fullName evidence="1">Uncharacterized protein</fullName>
    </submittedName>
</protein>
<sequence length="89" mass="10712">MESDFFTYFPAETAEYVQKTSMDKFGLHQDQWSLGELEQDNDDYFVLWDYYPVFTERGACEKIYYHGEVVGSMWFNNSNNYWVIDFVVL</sequence>
<dbReference type="EMBL" id="BMAW01013812">
    <property type="protein sequence ID" value="GFT35893.1"/>
    <property type="molecule type" value="Genomic_DNA"/>
</dbReference>
<keyword evidence="2" id="KW-1185">Reference proteome</keyword>
<gene>
    <name evidence="1" type="ORF">NPIL_629401</name>
</gene>
<dbReference type="AlphaFoldDB" id="A0A8X6TQH4"/>
<organism evidence="1 2">
    <name type="scientific">Nephila pilipes</name>
    <name type="common">Giant wood spider</name>
    <name type="synonym">Nephila maculata</name>
    <dbReference type="NCBI Taxonomy" id="299642"/>
    <lineage>
        <taxon>Eukaryota</taxon>
        <taxon>Metazoa</taxon>
        <taxon>Ecdysozoa</taxon>
        <taxon>Arthropoda</taxon>
        <taxon>Chelicerata</taxon>
        <taxon>Arachnida</taxon>
        <taxon>Araneae</taxon>
        <taxon>Araneomorphae</taxon>
        <taxon>Entelegynae</taxon>
        <taxon>Araneoidea</taxon>
        <taxon>Nephilidae</taxon>
        <taxon>Nephila</taxon>
    </lineage>
</organism>
<reference evidence="1" key="1">
    <citation type="submission" date="2020-08" db="EMBL/GenBank/DDBJ databases">
        <title>Multicomponent nature underlies the extraordinary mechanical properties of spider dragline silk.</title>
        <authorList>
            <person name="Kono N."/>
            <person name="Nakamura H."/>
            <person name="Mori M."/>
            <person name="Yoshida Y."/>
            <person name="Ohtoshi R."/>
            <person name="Malay A.D."/>
            <person name="Moran D.A.P."/>
            <person name="Tomita M."/>
            <person name="Numata K."/>
            <person name="Arakawa K."/>
        </authorList>
    </citation>
    <scope>NUCLEOTIDE SEQUENCE</scope>
</reference>